<dbReference type="SUPFAM" id="SSF69118">
    <property type="entry name" value="AhpD-like"/>
    <property type="match status" value="1"/>
</dbReference>
<evidence type="ECO:0000259" key="2">
    <source>
        <dbReference type="Pfam" id="PF02627"/>
    </source>
</evidence>
<dbReference type="Proteomes" id="UP000503640">
    <property type="component" value="Unassembled WGS sequence"/>
</dbReference>
<reference evidence="4" key="1">
    <citation type="journal article" date="2020" name="Appl. Environ. Microbiol.">
        <title>Diazotrophic Anaeromyxobacter Isolates from Soils.</title>
        <authorList>
            <person name="Masuda Y."/>
            <person name="Yamanaka H."/>
            <person name="Xu Z.X."/>
            <person name="Shiratori Y."/>
            <person name="Aono T."/>
            <person name="Amachi S."/>
            <person name="Senoo K."/>
            <person name="Itoh H."/>
        </authorList>
    </citation>
    <scope>NUCLEOTIDE SEQUENCE [LARGE SCALE GENOMIC DNA]</scope>
    <source>
        <strain evidence="4">R267</strain>
    </source>
</reference>
<dbReference type="EMBL" id="BJTG01000001">
    <property type="protein sequence ID" value="GEJ55414.1"/>
    <property type="molecule type" value="Genomic_DNA"/>
</dbReference>
<evidence type="ECO:0000256" key="1">
    <source>
        <dbReference type="SAM" id="MobiDB-lite"/>
    </source>
</evidence>
<dbReference type="PANTHER" id="PTHR34846:SF10">
    <property type="entry name" value="CYTOPLASMIC PROTEIN"/>
    <property type="match status" value="1"/>
</dbReference>
<dbReference type="Pfam" id="PF02627">
    <property type="entry name" value="CMD"/>
    <property type="match status" value="1"/>
</dbReference>
<dbReference type="InterPro" id="IPR004675">
    <property type="entry name" value="AhpD_core"/>
</dbReference>
<feature type="region of interest" description="Disordered" evidence="1">
    <location>
        <begin position="137"/>
        <end position="163"/>
    </location>
</feature>
<comment type="caution">
    <text evidence="3">The sequence shown here is derived from an EMBL/GenBank/DDBJ whole genome shotgun (WGS) entry which is preliminary data.</text>
</comment>
<accession>A0A7I9VG87</accession>
<evidence type="ECO:0000313" key="4">
    <source>
        <dbReference type="Proteomes" id="UP000503640"/>
    </source>
</evidence>
<dbReference type="InterPro" id="IPR003779">
    <property type="entry name" value="CMD-like"/>
</dbReference>
<keyword evidence="4" id="KW-1185">Reference proteome</keyword>
<dbReference type="AlphaFoldDB" id="A0A7I9VG87"/>
<feature type="domain" description="Carboxymuconolactone decarboxylase-like" evidence="2">
    <location>
        <begin position="253"/>
        <end position="335"/>
    </location>
</feature>
<proteinExistence type="predicted"/>
<protein>
    <recommendedName>
        <fullName evidence="2">Carboxymuconolactone decarboxylase-like domain-containing protein</fullName>
    </recommendedName>
</protein>
<dbReference type="Gene3D" id="1.20.1290.10">
    <property type="entry name" value="AhpD-like"/>
    <property type="match status" value="1"/>
</dbReference>
<feature type="compositionally biased region" description="Low complexity" evidence="1">
    <location>
        <begin position="227"/>
        <end position="239"/>
    </location>
</feature>
<feature type="region of interest" description="Disordered" evidence="1">
    <location>
        <begin position="227"/>
        <end position="246"/>
    </location>
</feature>
<organism evidence="3 4">
    <name type="scientific">Anaeromyxobacter diazotrophicus</name>
    <dbReference type="NCBI Taxonomy" id="2590199"/>
    <lineage>
        <taxon>Bacteria</taxon>
        <taxon>Pseudomonadati</taxon>
        <taxon>Myxococcota</taxon>
        <taxon>Myxococcia</taxon>
        <taxon>Myxococcales</taxon>
        <taxon>Cystobacterineae</taxon>
        <taxon>Anaeromyxobacteraceae</taxon>
        <taxon>Anaeromyxobacter</taxon>
    </lineage>
</organism>
<dbReference type="PANTHER" id="PTHR34846">
    <property type="entry name" value="4-CARBOXYMUCONOLACTONE DECARBOXYLASE FAMILY PROTEIN (AFU_ORTHOLOGUE AFUA_6G11590)"/>
    <property type="match status" value="1"/>
</dbReference>
<sequence>MRMADRRGVRRGQVVYGSDGVHLGRVFHCEAAGFVVERGLVFAEDYPVFYDEVGTVEGEEVRLRIPSHALVREEEAERWDPPRDPVGSAGGTDLEPLRAGMAEVEEDLLHLSALEAGLVVEVPRRGAGWAVRARLARPQPSGAPAGARGQAVPAGAEEAPRNAAAAAMELERRIAEEVEDFEREGGCALPGALGERELRAAAALAARLKRRLDAAARRGVALLRRGAGASGGEPAAAAEPPAPRRADYARTAPGALAALRRLETYVRRSDLEPPLLELVRLRVSQLNGCGPCVELHAAAARRRGVDDERLRELEAWRESDRFAERERAALEWTEAVTRVGAARVDDALYQRAREHLGERGLVDLTMAVVAINAWNRLAVAFEPGLGAYGHAFA</sequence>
<gene>
    <name evidence="3" type="ORF">AMYX_01550</name>
</gene>
<feature type="region of interest" description="Disordered" evidence="1">
    <location>
        <begin position="75"/>
        <end position="94"/>
    </location>
</feature>
<feature type="compositionally biased region" description="Low complexity" evidence="1">
    <location>
        <begin position="154"/>
        <end position="163"/>
    </location>
</feature>
<dbReference type="NCBIfam" id="TIGR00778">
    <property type="entry name" value="ahpD_dom"/>
    <property type="match status" value="1"/>
</dbReference>
<name>A0A7I9VG87_9BACT</name>
<dbReference type="GO" id="GO:0051920">
    <property type="term" value="F:peroxiredoxin activity"/>
    <property type="evidence" value="ECO:0007669"/>
    <property type="project" value="InterPro"/>
</dbReference>
<dbReference type="InterPro" id="IPR029032">
    <property type="entry name" value="AhpD-like"/>
</dbReference>
<evidence type="ECO:0000313" key="3">
    <source>
        <dbReference type="EMBL" id="GEJ55414.1"/>
    </source>
</evidence>